<protein>
    <submittedName>
        <fullName evidence="1">Uncharacterized protein</fullName>
    </submittedName>
</protein>
<proteinExistence type="predicted"/>
<gene>
    <name evidence="1" type="ORF">ODALV1_LOCUS23431</name>
</gene>
<comment type="caution">
    <text evidence="1">The sequence shown here is derived from an EMBL/GenBank/DDBJ whole genome shotgun (WGS) entry which is preliminary data.</text>
</comment>
<evidence type="ECO:0000313" key="1">
    <source>
        <dbReference type="EMBL" id="CAL8129755.1"/>
    </source>
</evidence>
<dbReference type="EMBL" id="CAXLJM020000078">
    <property type="protein sequence ID" value="CAL8129755.1"/>
    <property type="molecule type" value="Genomic_DNA"/>
</dbReference>
<keyword evidence="2" id="KW-1185">Reference proteome</keyword>
<reference evidence="1 2" key="1">
    <citation type="submission" date="2024-08" db="EMBL/GenBank/DDBJ databases">
        <authorList>
            <person name="Cucini C."/>
            <person name="Frati F."/>
        </authorList>
    </citation>
    <scope>NUCLEOTIDE SEQUENCE [LARGE SCALE GENOMIC DNA]</scope>
</reference>
<evidence type="ECO:0000313" key="2">
    <source>
        <dbReference type="Proteomes" id="UP001642540"/>
    </source>
</evidence>
<name>A0ABP1RKZ7_9HEXA</name>
<accession>A0ABP1RKZ7</accession>
<dbReference type="Proteomes" id="UP001642540">
    <property type="component" value="Unassembled WGS sequence"/>
</dbReference>
<sequence>MCGKNQPRPVSSGEGELSSEFMNQLLETLERIERAKKQFAIATILQDKALKSRQLRARQSQLLSSIPEDVENTLTSFHKKVIKMIMTERLALKEIEKVKRSNTSD</sequence>
<organism evidence="1 2">
    <name type="scientific">Orchesella dallaii</name>
    <dbReference type="NCBI Taxonomy" id="48710"/>
    <lineage>
        <taxon>Eukaryota</taxon>
        <taxon>Metazoa</taxon>
        <taxon>Ecdysozoa</taxon>
        <taxon>Arthropoda</taxon>
        <taxon>Hexapoda</taxon>
        <taxon>Collembola</taxon>
        <taxon>Entomobryomorpha</taxon>
        <taxon>Entomobryoidea</taxon>
        <taxon>Orchesellidae</taxon>
        <taxon>Orchesellinae</taxon>
        <taxon>Orchesella</taxon>
    </lineage>
</organism>